<dbReference type="InterPro" id="IPR011765">
    <property type="entry name" value="Pept_M16_N"/>
</dbReference>
<comment type="similarity">
    <text evidence="2 5">Belongs to the peptidase M16 family.</text>
</comment>
<evidence type="ECO:0000313" key="9">
    <source>
        <dbReference type="Proteomes" id="UP000293045"/>
    </source>
</evidence>
<protein>
    <recommendedName>
        <fullName evidence="3">Alpha-MPP</fullName>
    </recommendedName>
    <alternativeName>
        <fullName evidence="4">Inactive zinc metalloprotease alpha</fullName>
    </alternativeName>
</protein>
<dbReference type="GO" id="GO:0004222">
    <property type="term" value="F:metalloendopeptidase activity"/>
    <property type="evidence" value="ECO:0007669"/>
    <property type="project" value="InterPro"/>
</dbReference>
<dbReference type="InterPro" id="IPR007863">
    <property type="entry name" value="Peptidase_M16_C"/>
</dbReference>
<dbReference type="SUPFAM" id="SSF63411">
    <property type="entry name" value="LuxS/MPP-like metallohydrolase"/>
    <property type="match status" value="1"/>
</dbReference>
<evidence type="ECO:0000256" key="3">
    <source>
        <dbReference type="ARBA" id="ARBA00030006"/>
    </source>
</evidence>
<evidence type="ECO:0000259" key="7">
    <source>
        <dbReference type="Pfam" id="PF05193"/>
    </source>
</evidence>
<proteinExistence type="inferred from homology"/>
<dbReference type="VEuPathDB" id="MicrosporidiaDB:CWI36_0372p0020"/>
<organism evidence="8 9">
    <name type="scientific">Hamiltosporidium magnivora</name>
    <dbReference type="NCBI Taxonomy" id="148818"/>
    <lineage>
        <taxon>Eukaryota</taxon>
        <taxon>Fungi</taxon>
        <taxon>Fungi incertae sedis</taxon>
        <taxon>Microsporidia</taxon>
        <taxon>Dubosqiidae</taxon>
        <taxon>Hamiltosporidium</taxon>
    </lineage>
</organism>
<dbReference type="VEuPathDB" id="MicrosporidiaDB:CWI39_0505p0020"/>
<feature type="domain" description="Peptidase M16 N-terminal" evidence="6">
    <location>
        <begin position="25"/>
        <end position="161"/>
    </location>
</feature>
<evidence type="ECO:0000313" key="8">
    <source>
        <dbReference type="EMBL" id="TBU06379.1"/>
    </source>
</evidence>
<dbReference type="InterPro" id="IPR050361">
    <property type="entry name" value="MPP/UQCRC_Complex"/>
</dbReference>
<dbReference type="AlphaFoldDB" id="A0A4Q9LEF6"/>
<name>A0A4Q9LEF6_9MICR</name>
<comment type="caution">
    <text evidence="8">The sequence shown here is derived from an EMBL/GenBank/DDBJ whole genome shotgun (WGS) entry which is preliminary data.</text>
</comment>
<dbReference type="Pfam" id="PF00675">
    <property type="entry name" value="Peptidase_M16"/>
    <property type="match status" value="1"/>
</dbReference>
<sequence>MLASILDISINKIKKGPIILTKCVQNDDSVISIFVKNGSSNENQNNNGISHFIEHMVFNGSKKFPKNITNEILNKKFSYYSAYTTREYTNFLFKTKNLLETISFIFNILRFPRFNTKDIKNEAKTILKEHESVNSNLIEKKLDFVHKKLFKNALGYPILGPVSNIKSFSKSQLKKFHLTTYKPENFLICVSSKYTHNQILEIIANTFYKSKKSKKFESNIFLDKNIKFDNIVNSIKSIYKDLKKINNEGDNENNNCEKLKELYFVEGKEYKEIEENKGINKAGDSNNEGNIDDKNKFYTDESNLKNLNEIKNSKFLKNSEISKVENEVINRKRMIIKKNDIVGIKIGGYKNILHLHILILCKILREKYNLNIFYIPYEKRGILLFFKEDDNLDIKNKIITFNELESTKKVFLNDIYSIFNSSKDFFDFFGPEILFKMNLLLYSPHNINYINLKQINLFKEKIFEILK</sequence>
<dbReference type="Gene3D" id="3.30.830.10">
    <property type="entry name" value="Metalloenzyme, LuxS/M16 peptidase-like"/>
    <property type="match status" value="1"/>
</dbReference>
<dbReference type="GO" id="GO:0006508">
    <property type="term" value="P:proteolysis"/>
    <property type="evidence" value="ECO:0007669"/>
    <property type="project" value="InterPro"/>
</dbReference>
<evidence type="ECO:0000259" key="6">
    <source>
        <dbReference type="Pfam" id="PF00675"/>
    </source>
</evidence>
<dbReference type="GO" id="GO:0046872">
    <property type="term" value="F:metal ion binding"/>
    <property type="evidence" value="ECO:0007669"/>
    <property type="project" value="InterPro"/>
</dbReference>
<dbReference type="PANTHER" id="PTHR11851">
    <property type="entry name" value="METALLOPROTEASE"/>
    <property type="match status" value="1"/>
</dbReference>
<dbReference type="EMBL" id="PIXR01000505">
    <property type="protein sequence ID" value="TBU06379.1"/>
    <property type="molecule type" value="Genomic_DNA"/>
</dbReference>
<dbReference type="Proteomes" id="UP000293045">
    <property type="component" value="Unassembled WGS sequence"/>
</dbReference>
<accession>A0A4Q9LEF6</accession>
<evidence type="ECO:0000256" key="4">
    <source>
        <dbReference type="ARBA" id="ARBA00032315"/>
    </source>
</evidence>
<dbReference type="InterPro" id="IPR011249">
    <property type="entry name" value="Metalloenz_LuxS/M16"/>
</dbReference>
<feature type="domain" description="Peptidase M16 C-terminal" evidence="7">
    <location>
        <begin position="167"/>
        <end position="218"/>
    </location>
</feature>
<dbReference type="Pfam" id="PF05193">
    <property type="entry name" value="Peptidase_M16_C"/>
    <property type="match status" value="1"/>
</dbReference>
<dbReference type="PROSITE" id="PS00143">
    <property type="entry name" value="INSULINASE"/>
    <property type="match status" value="1"/>
</dbReference>
<evidence type="ECO:0000256" key="5">
    <source>
        <dbReference type="RuleBase" id="RU004447"/>
    </source>
</evidence>
<gene>
    <name evidence="8" type="ORF">CWI39_0505p0020</name>
</gene>
<dbReference type="InterPro" id="IPR001431">
    <property type="entry name" value="Pept_M16_Zn_BS"/>
</dbReference>
<dbReference type="PANTHER" id="PTHR11851:SF49">
    <property type="entry name" value="MITOCHONDRIAL-PROCESSING PEPTIDASE SUBUNIT ALPHA"/>
    <property type="match status" value="1"/>
</dbReference>
<reference evidence="8 9" key="1">
    <citation type="submission" date="2017-12" db="EMBL/GenBank/DDBJ databases">
        <authorList>
            <person name="Pombert J.-F."/>
            <person name="Haag K.L."/>
            <person name="Ebert D."/>
        </authorList>
    </citation>
    <scope>NUCLEOTIDE SEQUENCE [LARGE SCALE GENOMIC DNA]</scope>
    <source>
        <strain evidence="8">IL-BN-2</strain>
    </source>
</reference>
<comment type="function">
    <text evidence="1">Substrate recognition and binding subunit of the essential mitochondrial processing protease (MPP), which cleaves the mitochondrial sequence off newly imported precursors proteins.</text>
</comment>
<evidence type="ECO:0000256" key="1">
    <source>
        <dbReference type="ARBA" id="ARBA00002123"/>
    </source>
</evidence>
<evidence type="ECO:0000256" key="2">
    <source>
        <dbReference type="ARBA" id="ARBA00007261"/>
    </source>
</evidence>